<feature type="chain" id="PRO_5034193769" evidence="1">
    <location>
        <begin position="19"/>
        <end position="184"/>
    </location>
</feature>
<keyword evidence="1" id="KW-0732">Signal</keyword>
<accession>A0A8B7PL36</accession>
<name>A0A8B7PL36_HYAAZ</name>
<sequence>MTAVASVMFTLVSGGVLSLWTLSDYEADTAMRALCHLVVDEAVAGAIFRNALVAYRRAPLRDDLHIFEYPKLVSREVGVLRQACLDKGMELPPVPRSPLEKAMLAIRVSSKAFMDVVRLANGTYVTWSTGVVVPSADLTWAPHFPEVDGQDGSNRVYINSGSSLLYDTSKMFEKTELLCVAKIN</sequence>
<evidence type="ECO:0000313" key="3">
    <source>
        <dbReference type="RefSeq" id="XP_018026710.1"/>
    </source>
</evidence>
<evidence type="ECO:0000256" key="1">
    <source>
        <dbReference type="SAM" id="SignalP"/>
    </source>
</evidence>
<proteinExistence type="predicted"/>
<dbReference type="Proteomes" id="UP000694843">
    <property type="component" value="Unplaced"/>
</dbReference>
<reference evidence="3" key="1">
    <citation type="submission" date="2025-08" db="UniProtKB">
        <authorList>
            <consortium name="RefSeq"/>
        </authorList>
    </citation>
    <scope>IDENTIFICATION</scope>
    <source>
        <tissue evidence="3">Whole organism</tissue>
    </source>
</reference>
<gene>
    <name evidence="3" type="primary">LOC108682105</name>
</gene>
<keyword evidence="2" id="KW-1185">Reference proteome</keyword>
<protein>
    <submittedName>
        <fullName evidence="3">Uncharacterized protein LOC108682105</fullName>
    </submittedName>
</protein>
<dbReference type="KEGG" id="hazt:108682105"/>
<feature type="signal peptide" evidence="1">
    <location>
        <begin position="1"/>
        <end position="18"/>
    </location>
</feature>
<evidence type="ECO:0000313" key="2">
    <source>
        <dbReference type="Proteomes" id="UP000694843"/>
    </source>
</evidence>
<dbReference type="GeneID" id="108682105"/>
<dbReference type="AlphaFoldDB" id="A0A8B7PL36"/>
<dbReference type="RefSeq" id="XP_018026710.1">
    <property type="nucleotide sequence ID" value="XM_018171221.2"/>
</dbReference>
<organism evidence="2 3">
    <name type="scientific">Hyalella azteca</name>
    <name type="common">Amphipod</name>
    <dbReference type="NCBI Taxonomy" id="294128"/>
    <lineage>
        <taxon>Eukaryota</taxon>
        <taxon>Metazoa</taxon>
        <taxon>Ecdysozoa</taxon>
        <taxon>Arthropoda</taxon>
        <taxon>Crustacea</taxon>
        <taxon>Multicrustacea</taxon>
        <taxon>Malacostraca</taxon>
        <taxon>Eumalacostraca</taxon>
        <taxon>Peracarida</taxon>
        <taxon>Amphipoda</taxon>
        <taxon>Senticaudata</taxon>
        <taxon>Talitrida</taxon>
        <taxon>Talitroidea</taxon>
        <taxon>Hyalellidae</taxon>
        <taxon>Hyalella</taxon>
    </lineage>
</organism>